<dbReference type="Pfam" id="PF24705">
    <property type="entry name" value="DUF7668"/>
    <property type="match status" value="1"/>
</dbReference>
<keyword evidence="3" id="KW-1185">Reference proteome</keyword>
<dbReference type="EMBL" id="JASHID010000003">
    <property type="protein sequence ID" value="MDI9863614.1"/>
    <property type="molecule type" value="Genomic_DNA"/>
</dbReference>
<evidence type="ECO:0000313" key="2">
    <source>
        <dbReference type="EMBL" id="MDI9863614.1"/>
    </source>
</evidence>
<dbReference type="RefSeq" id="WP_283368888.1">
    <property type="nucleotide sequence ID" value="NZ_JASHID010000003.1"/>
</dbReference>
<comment type="caution">
    <text evidence="2">The sequence shown here is derived from an EMBL/GenBank/DDBJ whole genome shotgun (WGS) entry which is preliminary data.</text>
</comment>
<dbReference type="InterPro" id="IPR056085">
    <property type="entry name" value="DUF7668"/>
</dbReference>
<accession>A0ABT6YJ42</accession>
<name>A0ABT6YJ42_9BACT</name>
<dbReference type="Proteomes" id="UP001236569">
    <property type="component" value="Unassembled WGS sequence"/>
</dbReference>
<organism evidence="2 3">
    <name type="scientific">Flectobacillus longus</name>
    <dbReference type="NCBI Taxonomy" id="2984207"/>
    <lineage>
        <taxon>Bacteria</taxon>
        <taxon>Pseudomonadati</taxon>
        <taxon>Bacteroidota</taxon>
        <taxon>Cytophagia</taxon>
        <taxon>Cytophagales</taxon>
        <taxon>Flectobacillaceae</taxon>
        <taxon>Flectobacillus</taxon>
    </lineage>
</organism>
<protein>
    <recommendedName>
        <fullName evidence="1">DUF7668 domain-containing protein</fullName>
    </recommendedName>
</protein>
<proteinExistence type="predicted"/>
<feature type="domain" description="DUF7668" evidence="1">
    <location>
        <begin position="15"/>
        <end position="111"/>
    </location>
</feature>
<gene>
    <name evidence="2" type="ORF">QM480_04725</name>
</gene>
<reference evidence="2 3" key="1">
    <citation type="submission" date="2023-05" db="EMBL/GenBank/DDBJ databases">
        <title>Novel species of genus Flectobacillus isolated from stream in China.</title>
        <authorList>
            <person name="Lu H."/>
        </authorList>
    </citation>
    <scope>NUCLEOTIDE SEQUENCE [LARGE SCALE GENOMIC DNA]</scope>
    <source>
        <strain evidence="2 3">DC10W</strain>
    </source>
</reference>
<sequence>MEKKKIENTVKKLLDLMLEKQFEVIYNSDIQKKISQEVLEEEISAYPGILTKPPAYQLNNLDLYETNFDNQVWIDIPLWFDNEESDLTLSCIIYDVNEAEYKYSIEDIHVL</sequence>
<evidence type="ECO:0000259" key="1">
    <source>
        <dbReference type="Pfam" id="PF24705"/>
    </source>
</evidence>
<evidence type="ECO:0000313" key="3">
    <source>
        <dbReference type="Proteomes" id="UP001236569"/>
    </source>
</evidence>